<name>A0A067PTD7_9AGAM</name>
<evidence type="ECO:0000313" key="2">
    <source>
        <dbReference type="EMBL" id="KDQ57974.1"/>
    </source>
</evidence>
<feature type="region of interest" description="Disordered" evidence="1">
    <location>
        <begin position="365"/>
        <end position="525"/>
    </location>
</feature>
<evidence type="ECO:0000313" key="3">
    <source>
        <dbReference type="Proteomes" id="UP000027265"/>
    </source>
</evidence>
<sequence length="562" mass="62485">MDPPAAVALVSTGLAVAYLFTSSPAHHILNKDAPQVPPGRIGLPVVGSFPFLTSCPELTLDHWAKKYGPLYLMWLRNQFFVVVSDPVITKDLMVTNGAIFSSRKEMFIKSQTVFAGCVQHCDNKQFLFVKQRVTHALYPVGNANLETPTQLLPVAAHYPIPPSPTHEKIKQRSKLVRILILLKALIKYQTWRNAFLLVTQELDQLYHQLNIVSTDLIALHTQINNIIERIHQQAEEIDPYALSAYQQHPLPTDTHTPTFLELVQYNSSVQNRIHFDSSNRLFYYNRAPFVVQRDRKVAQFGKPFQFPFNPDLPNLQEYIRLHPEVLPQTPTTPETAGSPPPTSPVPLSVISPLLLLVSSSTQPLWANPHQRISRGGTPRPKPPSRQPSQQSIHSNQGLQELREVVSRSASRTSYQAPEESDNDHSTTEEEAETQPAPITEEPEDSHSPTQDPPTGETNPEEPAPIPVDTEPPPDPPNHPVPTSIPQPQVPPVPPPPPPPPGPTHSSTMSGTANKGPKLAPPSVFTGDRLQTDKFIQEVKLNIGANPDNFKNKWAKITYTLSS</sequence>
<dbReference type="GO" id="GO:0016705">
    <property type="term" value="F:oxidoreductase activity, acting on paired donors, with incorporation or reduction of molecular oxygen"/>
    <property type="evidence" value="ECO:0007669"/>
    <property type="project" value="InterPro"/>
</dbReference>
<feature type="compositionally biased region" description="Pro residues" evidence="1">
    <location>
        <begin position="461"/>
        <end position="502"/>
    </location>
</feature>
<dbReference type="Pfam" id="PF00067">
    <property type="entry name" value="p450"/>
    <property type="match status" value="1"/>
</dbReference>
<dbReference type="PANTHER" id="PTHR24299">
    <property type="entry name" value="CYTOCHROME P450 FAMILY 1"/>
    <property type="match status" value="1"/>
</dbReference>
<proteinExistence type="predicted"/>
<dbReference type="STRING" id="933084.A0A067PTD7"/>
<dbReference type="SUPFAM" id="SSF48264">
    <property type="entry name" value="Cytochrome P450"/>
    <property type="match status" value="1"/>
</dbReference>
<dbReference type="GO" id="GO:0004497">
    <property type="term" value="F:monooxygenase activity"/>
    <property type="evidence" value="ECO:0007669"/>
    <property type="project" value="InterPro"/>
</dbReference>
<feature type="compositionally biased region" description="Polar residues" evidence="1">
    <location>
        <begin position="503"/>
        <end position="512"/>
    </location>
</feature>
<dbReference type="Gene3D" id="1.10.630.10">
    <property type="entry name" value="Cytochrome P450"/>
    <property type="match status" value="1"/>
</dbReference>
<gene>
    <name evidence="2" type="ORF">JAAARDRAFT_193460</name>
</gene>
<dbReference type="OrthoDB" id="1103324at2759"/>
<dbReference type="EMBL" id="KL197718">
    <property type="protein sequence ID" value="KDQ57974.1"/>
    <property type="molecule type" value="Genomic_DNA"/>
</dbReference>
<dbReference type="Proteomes" id="UP000027265">
    <property type="component" value="Unassembled WGS sequence"/>
</dbReference>
<evidence type="ECO:0008006" key="4">
    <source>
        <dbReference type="Google" id="ProtNLM"/>
    </source>
</evidence>
<keyword evidence="3" id="KW-1185">Reference proteome</keyword>
<accession>A0A067PTD7</accession>
<dbReference type="GO" id="GO:0020037">
    <property type="term" value="F:heme binding"/>
    <property type="evidence" value="ECO:0007669"/>
    <property type="project" value="InterPro"/>
</dbReference>
<reference evidence="3" key="1">
    <citation type="journal article" date="2014" name="Proc. Natl. Acad. Sci. U.S.A.">
        <title>Extensive sampling of basidiomycete genomes demonstrates inadequacy of the white-rot/brown-rot paradigm for wood decay fungi.</title>
        <authorList>
            <person name="Riley R."/>
            <person name="Salamov A.A."/>
            <person name="Brown D.W."/>
            <person name="Nagy L.G."/>
            <person name="Floudas D."/>
            <person name="Held B.W."/>
            <person name="Levasseur A."/>
            <person name="Lombard V."/>
            <person name="Morin E."/>
            <person name="Otillar R."/>
            <person name="Lindquist E.A."/>
            <person name="Sun H."/>
            <person name="LaButti K.M."/>
            <person name="Schmutz J."/>
            <person name="Jabbour D."/>
            <person name="Luo H."/>
            <person name="Baker S.E."/>
            <person name="Pisabarro A.G."/>
            <person name="Walton J.D."/>
            <person name="Blanchette R.A."/>
            <person name="Henrissat B."/>
            <person name="Martin F."/>
            <person name="Cullen D."/>
            <person name="Hibbett D.S."/>
            <person name="Grigoriev I.V."/>
        </authorList>
    </citation>
    <scope>NUCLEOTIDE SEQUENCE [LARGE SCALE GENOMIC DNA]</scope>
    <source>
        <strain evidence="3">MUCL 33604</strain>
    </source>
</reference>
<dbReference type="GO" id="GO:0005506">
    <property type="term" value="F:iron ion binding"/>
    <property type="evidence" value="ECO:0007669"/>
    <property type="project" value="InterPro"/>
</dbReference>
<dbReference type="InParanoid" id="A0A067PTD7"/>
<protein>
    <recommendedName>
        <fullName evidence="4">Cytochrome P450</fullName>
    </recommendedName>
</protein>
<dbReference type="HOGENOM" id="CLU_484897_0_0_1"/>
<dbReference type="InterPro" id="IPR001128">
    <property type="entry name" value="Cyt_P450"/>
</dbReference>
<dbReference type="InterPro" id="IPR036396">
    <property type="entry name" value="Cyt_P450_sf"/>
</dbReference>
<evidence type="ECO:0000256" key="1">
    <source>
        <dbReference type="SAM" id="MobiDB-lite"/>
    </source>
</evidence>
<dbReference type="AlphaFoldDB" id="A0A067PTD7"/>
<organism evidence="2 3">
    <name type="scientific">Jaapia argillacea MUCL 33604</name>
    <dbReference type="NCBI Taxonomy" id="933084"/>
    <lineage>
        <taxon>Eukaryota</taxon>
        <taxon>Fungi</taxon>
        <taxon>Dikarya</taxon>
        <taxon>Basidiomycota</taxon>
        <taxon>Agaricomycotina</taxon>
        <taxon>Agaricomycetes</taxon>
        <taxon>Agaricomycetidae</taxon>
        <taxon>Jaapiales</taxon>
        <taxon>Jaapiaceae</taxon>
        <taxon>Jaapia</taxon>
    </lineage>
</organism>